<dbReference type="PANTHER" id="PTHR48012:SF27">
    <property type="entry name" value="SERINE_THREONINE-PROTEIN KINASE SID1"/>
    <property type="match status" value="1"/>
</dbReference>
<evidence type="ECO:0000256" key="5">
    <source>
        <dbReference type="ARBA" id="ARBA00022490"/>
    </source>
</evidence>
<keyword evidence="20" id="KW-1185">Reference proteome</keyword>
<protein>
    <recommendedName>
        <fullName evidence="4">non-specific serine/threonine protein kinase</fullName>
        <ecNumber evidence="4">2.7.11.1</ecNumber>
    </recommendedName>
</protein>
<dbReference type="EMBL" id="KV419416">
    <property type="protein sequence ID" value="KZS91222.1"/>
    <property type="molecule type" value="Genomic_DNA"/>
</dbReference>
<dbReference type="FunFam" id="1.10.510.10:FF:000411">
    <property type="entry name" value="Probable Ste20-like kinase Don3"/>
    <property type="match status" value="1"/>
</dbReference>
<evidence type="ECO:0000256" key="16">
    <source>
        <dbReference type="PROSITE-ProRule" id="PRU10141"/>
    </source>
</evidence>
<proteinExistence type="inferred from homology"/>
<reference evidence="19 20" key="1">
    <citation type="journal article" date="2016" name="Mol. Biol. Evol.">
        <title>Comparative Genomics of Early-Diverging Mushroom-Forming Fungi Provides Insights into the Origins of Lignocellulose Decay Capabilities.</title>
        <authorList>
            <person name="Nagy L.G."/>
            <person name="Riley R."/>
            <person name="Tritt A."/>
            <person name="Adam C."/>
            <person name="Daum C."/>
            <person name="Floudas D."/>
            <person name="Sun H."/>
            <person name="Yadav J.S."/>
            <person name="Pangilinan J."/>
            <person name="Larsson K.H."/>
            <person name="Matsuura K."/>
            <person name="Barry K."/>
            <person name="Labutti K."/>
            <person name="Kuo R."/>
            <person name="Ohm R.A."/>
            <person name="Bhattacharya S.S."/>
            <person name="Shirouzu T."/>
            <person name="Yoshinaga Y."/>
            <person name="Martin F.M."/>
            <person name="Grigoriev I.V."/>
            <person name="Hibbett D.S."/>
        </authorList>
    </citation>
    <scope>NUCLEOTIDE SEQUENCE [LARGE SCALE GENOMIC DNA]</scope>
    <source>
        <strain evidence="19 20">HHB9708</strain>
    </source>
</reference>
<name>A0A164S7P0_9AGAM</name>
<evidence type="ECO:0000256" key="15">
    <source>
        <dbReference type="ARBA" id="ARBA00048679"/>
    </source>
</evidence>
<dbReference type="InterPro" id="IPR000719">
    <property type="entry name" value="Prot_kinase_dom"/>
</dbReference>
<accession>A0A164S7P0</accession>
<evidence type="ECO:0000256" key="13">
    <source>
        <dbReference type="ARBA" id="ARBA00022842"/>
    </source>
</evidence>
<evidence type="ECO:0000256" key="14">
    <source>
        <dbReference type="ARBA" id="ARBA00047899"/>
    </source>
</evidence>
<keyword evidence="7" id="KW-0597">Phosphoprotein</keyword>
<evidence type="ECO:0000313" key="20">
    <source>
        <dbReference type="Proteomes" id="UP000076722"/>
    </source>
</evidence>
<dbReference type="InterPro" id="IPR011009">
    <property type="entry name" value="Kinase-like_dom_sf"/>
</dbReference>
<feature type="compositionally biased region" description="Polar residues" evidence="17">
    <location>
        <begin position="409"/>
        <end position="419"/>
    </location>
</feature>
<evidence type="ECO:0000256" key="6">
    <source>
        <dbReference type="ARBA" id="ARBA00022527"/>
    </source>
</evidence>
<dbReference type="PROSITE" id="PS00107">
    <property type="entry name" value="PROTEIN_KINASE_ATP"/>
    <property type="match status" value="1"/>
</dbReference>
<evidence type="ECO:0000256" key="4">
    <source>
        <dbReference type="ARBA" id="ARBA00012513"/>
    </source>
</evidence>
<comment type="cofactor">
    <cofactor evidence="1">
        <name>Mg(2+)</name>
        <dbReference type="ChEBI" id="CHEBI:18420"/>
    </cofactor>
</comment>
<dbReference type="STRING" id="1314777.A0A164S7P0"/>
<feature type="non-terminal residue" evidence="19">
    <location>
        <position position="633"/>
    </location>
</feature>
<dbReference type="GO" id="GO:0005524">
    <property type="term" value="F:ATP binding"/>
    <property type="evidence" value="ECO:0007669"/>
    <property type="project" value="UniProtKB-UniRule"/>
</dbReference>
<dbReference type="Pfam" id="PF00069">
    <property type="entry name" value="Pkinase"/>
    <property type="match status" value="1"/>
</dbReference>
<dbReference type="GO" id="GO:0004674">
    <property type="term" value="F:protein serine/threonine kinase activity"/>
    <property type="evidence" value="ECO:0007669"/>
    <property type="project" value="UniProtKB-KW"/>
</dbReference>
<keyword evidence="13" id="KW-0460">Magnesium</keyword>
<dbReference type="GO" id="GO:0005737">
    <property type="term" value="C:cytoplasm"/>
    <property type="evidence" value="ECO:0007669"/>
    <property type="project" value="UniProtKB-SubCell"/>
</dbReference>
<evidence type="ECO:0000256" key="7">
    <source>
        <dbReference type="ARBA" id="ARBA00022553"/>
    </source>
</evidence>
<dbReference type="CDD" id="cd06609">
    <property type="entry name" value="STKc_MST3_like"/>
    <property type="match status" value="1"/>
</dbReference>
<keyword evidence="6" id="KW-0723">Serine/threonine-protein kinase</keyword>
<keyword evidence="10 16" id="KW-0547">Nucleotide-binding</keyword>
<sequence length="633" mass="69110">LPSSDPASQYTLLEKLGTGSFGTVYKALHIPSQQFVAIKQIDLEDSDDDIGEIQMEISLLAQCDSEYVTRYYGSFVRGYKLWIVMEYLAGGSCLDLLQAGPFSEAHIAILCRELLLGLDYLHTEGKIHRDIKAANVLLSSTGSVKLADFGVAAQLSTLSTLRHTFVGTPFWMAPEVIRQTGYDQKADIWSLGITAIELAKGEPPLAEIHPMRVLFLIPKTSPPVLEGEFSEDFKDFVGCCLRKDVSERGTAKELLRHRFVRGAGKVGALTEAIERWKEFKERNPKNEVGEDESGMRTIGRAQAGGLDLDLGPGEALGSLRSEWSFDTAASNMVETFRKVQGGESDSEAASTVDGGEEEDLDTNAAVDGSEVEVDSPREDVPKSTIPKVLDYYPQIPSESARRTGLFPSSLGSAKRSSYAARQNSKGTVLRFADLGNGMDTLRPIKQVDAAGSLRLSEEYLGSIRRRHALGNGNGHPNSNGSSGSKRARIGEMIVSSIILPSAIEMSAQELEPLSMLSRGFSDLRLANPSRAYDLMTDIMNGMNENEEVRRYISQQGPTTMSVPAASHRRDLFEGLGPKLPVPAIITTSDSEARDINGTGTDRGEGGEMKKSPIAELLYMRWMEGLKMKWPGLS</sequence>
<keyword evidence="12 16" id="KW-0067">ATP-binding</keyword>
<evidence type="ECO:0000256" key="1">
    <source>
        <dbReference type="ARBA" id="ARBA00001946"/>
    </source>
</evidence>
<feature type="domain" description="Protein kinase" evidence="18">
    <location>
        <begin position="10"/>
        <end position="260"/>
    </location>
</feature>
<dbReference type="GO" id="GO:0046872">
    <property type="term" value="F:metal ion binding"/>
    <property type="evidence" value="ECO:0007669"/>
    <property type="project" value="UniProtKB-KW"/>
</dbReference>
<evidence type="ECO:0000256" key="3">
    <source>
        <dbReference type="ARBA" id="ARBA00008874"/>
    </source>
</evidence>
<evidence type="ECO:0000313" key="19">
    <source>
        <dbReference type="EMBL" id="KZS91222.1"/>
    </source>
</evidence>
<feature type="region of interest" description="Disordered" evidence="17">
    <location>
        <begin position="400"/>
        <end position="419"/>
    </location>
</feature>
<keyword evidence="5" id="KW-0963">Cytoplasm</keyword>
<evidence type="ECO:0000256" key="12">
    <source>
        <dbReference type="ARBA" id="ARBA00022840"/>
    </source>
</evidence>
<comment type="catalytic activity">
    <reaction evidence="15">
        <text>L-seryl-[protein] + ATP = O-phospho-L-seryl-[protein] + ADP + H(+)</text>
        <dbReference type="Rhea" id="RHEA:17989"/>
        <dbReference type="Rhea" id="RHEA-COMP:9863"/>
        <dbReference type="Rhea" id="RHEA-COMP:11604"/>
        <dbReference type="ChEBI" id="CHEBI:15378"/>
        <dbReference type="ChEBI" id="CHEBI:29999"/>
        <dbReference type="ChEBI" id="CHEBI:30616"/>
        <dbReference type="ChEBI" id="CHEBI:83421"/>
        <dbReference type="ChEBI" id="CHEBI:456216"/>
        <dbReference type="EC" id="2.7.11.1"/>
    </reaction>
</comment>
<dbReference type="InterPro" id="IPR050629">
    <property type="entry name" value="STE20/SPS1-PAK"/>
</dbReference>
<dbReference type="SMART" id="SM00220">
    <property type="entry name" value="S_TKc"/>
    <property type="match status" value="1"/>
</dbReference>
<dbReference type="AlphaFoldDB" id="A0A164S7P0"/>
<dbReference type="EC" id="2.7.11.1" evidence="4"/>
<evidence type="ECO:0000259" key="18">
    <source>
        <dbReference type="PROSITE" id="PS50011"/>
    </source>
</evidence>
<dbReference type="Proteomes" id="UP000076722">
    <property type="component" value="Unassembled WGS sequence"/>
</dbReference>
<keyword evidence="9" id="KW-0479">Metal-binding</keyword>
<dbReference type="OrthoDB" id="248923at2759"/>
<keyword evidence="11 19" id="KW-0418">Kinase</keyword>
<feature type="binding site" evidence="16">
    <location>
        <position position="39"/>
    </location>
    <ligand>
        <name>ATP</name>
        <dbReference type="ChEBI" id="CHEBI:30616"/>
    </ligand>
</feature>
<evidence type="ECO:0000256" key="9">
    <source>
        <dbReference type="ARBA" id="ARBA00022723"/>
    </source>
</evidence>
<evidence type="ECO:0000256" key="11">
    <source>
        <dbReference type="ARBA" id="ARBA00022777"/>
    </source>
</evidence>
<dbReference type="Gene3D" id="3.30.200.20">
    <property type="entry name" value="Phosphorylase Kinase, domain 1"/>
    <property type="match status" value="1"/>
</dbReference>
<evidence type="ECO:0000256" key="2">
    <source>
        <dbReference type="ARBA" id="ARBA00004496"/>
    </source>
</evidence>
<feature type="non-terminal residue" evidence="19">
    <location>
        <position position="1"/>
    </location>
</feature>
<dbReference type="SUPFAM" id="SSF56112">
    <property type="entry name" value="Protein kinase-like (PK-like)"/>
    <property type="match status" value="1"/>
</dbReference>
<evidence type="ECO:0000256" key="10">
    <source>
        <dbReference type="ARBA" id="ARBA00022741"/>
    </source>
</evidence>
<comment type="catalytic activity">
    <reaction evidence="14">
        <text>L-threonyl-[protein] + ATP = O-phospho-L-threonyl-[protein] + ADP + H(+)</text>
        <dbReference type="Rhea" id="RHEA:46608"/>
        <dbReference type="Rhea" id="RHEA-COMP:11060"/>
        <dbReference type="Rhea" id="RHEA-COMP:11605"/>
        <dbReference type="ChEBI" id="CHEBI:15378"/>
        <dbReference type="ChEBI" id="CHEBI:30013"/>
        <dbReference type="ChEBI" id="CHEBI:30616"/>
        <dbReference type="ChEBI" id="CHEBI:61977"/>
        <dbReference type="ChEBI" id="CHEBI:456216"/>
        <dbReference type="EC" id="2.7.11.1"/>
    </reaction>
</comment>
<evidence type="ECO:0000256" key="8">
    <source>
        <dbReference type="ARBA" id="ARBA00022679"/>
    </source>
</evidence>
<evidence type="ECO:0000256" key="17">
    <source>
        <dbReference type="SAM" id="MobiDB-lite"/>
    </source>
</evidence>
<dbReference type="PANTHER" id="PTHR48012">
    <property type="entry name" value="STERILE20-LIKE KINASE, ISOFORM B-RELATED"/>
    <property type="match status" value="1"/>
</dbReference>
<comment type="similarity">
    <text evidence="3">Belongs to the protein kinase superfamily. STE Ser/Thr protein kinase family. STE20 subfamily.</text>
</comment>
<keyword evidence="8" id="KW-0808">Transferase</keyword>
<dbReference type="PROSITE" id="PS50011">
    <property type="entry name" value="PROTEIN_KINASE_DOM"/>
    <property type="match status" value="1"/>
</dbReference>
<dbReference type="Gene3D" id="1.10.510.10">
    <property type="entry name" value="Transferase(Phosphotransferase) domain 1"/>
    <property type="match status" value="1"/>
</dbReference>
<comment type="subcellular location">
    <subcellularLocation>
        <location evidence="2">Cytoplasm</location>
    </subcellularLocation>
</comment>
<organism evidence="19 20">
    <name type="scientific">Sistotremastrum niveocremeum HHB9708</name>
    <dbReference type="NCBI Taxonomy" id="1314777"/>
    <lineage>
        <taxon>Eukaryota</taxon>
        <taxon>Fungi</taxon>
        <taxon>Dikarya</taxon>
        <taxon>Basidiomycota</taxon>
        <taxon>Agaricomycotina</taxon>
        <taxon>Agaricomycetes</taxon>
        <taxon>Sistotremastrales</taxon>
        <taxon>Sistotremastraceae</taxon>
        <taxon>Sertulicium</taxon>
        <taxon>Sertulicium niveocremeum</taxon>
    </lineage>
</organism>
<feature type="region of interest" description="Disordered" evidence="17">
    <location>
        <begin position="337"/>
        <end position="382"/>
    </location>
</feature>
<dbReference type="InterPro" id="IPR017441">
    <property type="entry name" value="Protein_kinase_ATP_BS"/>
</dbReference>
<gene>
    <name evidence="19" type="ORF">SISNIDRAFT_395911</name>
</gene>